<accession>A0A840YX72</accession>
<protein>
    <submittedName>
        <fullName evidence="3">Protein-disulfide isomerase</fullName>
    </submittedName>
</protein>
<dbReference type="RefSeq" id="WP_184001824.1">
    <property type="nucleotide sequence ID" value="NZ_BAABIF010000004.1"/>
</dbReference>
<sequence length="225" mass="24411">MKRLVFAVFALLATLGIASALSANEAKDWRTDISINTQGTILVGNPAAPVKLAEYLSYTCPHCAHFTNESETDLVGTLVRDGKVQIEMHAATRDALDFAAAMLVRCVPHNALLSTHVALMESQEGLLYQAEMLPALKIRPDQLTLKDVRSMAENTDLSVFAKAAGMDDAAINRCYSDAALLNQVKAQTKKAWSIIKGTPSFAINDKPVTSLDWQELQPKLQQAGA</sequence>
<dbReference type="Proteomes" id="UP000554342">
    <property type="component" value="Unassembled WGS sequence"/>
</dbReference>
<evidence type="ECO:0000259" key="2">
    <source>
        <dbReference type="Pfam" id="PF13462"/>
    </source>
</evidence>
<dbReference type="SUPFAM" id="SSF52833">
    <property type="entry name" value="Thioredoxin-like"/>
    <property type="match status" value="1"/>
</dbReference>
<dbReference type="InterPro" id="IPR012336">
    <property type="entry name" value="Thioredoxin-like_fold"/>
</dbReference>
<comment type="caution">
    <text evidence="3">The sequence shown here is derived from an EMBL/GenBank/DDBJ whole genome shotgun (WGS) entry which is preliminary data.</text>
</comment>
<reference evidence="3 4" key="1">
    <citation type="submission" date="2020-08" db="EMBL/GenBank/DDBJ databases">
        <title>Genomic Encyclopedia of Type Strains, Phase IV (KMG-IV): sequencing the most valuable type-strain genomes for metagenomic binning, comparative biology and taxonomic classification.</title>
        <authorList>
            <person name="Goeker M."/>
        </authorList>
    </citation>
    <scope>NUCLEOTIDE SEQUENCE [LARGE SCALE GENOMIC DNA]</scope>
    <source>
        <strain evidence="3 4">DSM 27203</strain>
    </source>
</reference>
<dbReference type="GO" id="GO:0016853">
    <property type="term" value="F:isomerase activity"/>
    <property type="evidence" value="ECO:0007669"/>
    <property type="project" value="UniProtKB-KW"/>
</dbReference>
<dbReference type="Gene3D" id="3.40.30.10">
    <property type="entry name" value="Glutaredoxin"/>
    <property type="match status" value="1"/>
</dbReference>
<evidence type="ECO:0000313" key="4">
    <source>
        <dbReference type="Proteomes" id="UP000554342"/>
    </source>
</evidence>
<evidence type="ECO:0000313" key="3">
    <source>
        <dbReference type="EMBL" id="MBB5718150.1"/>
    </source>
</evidence>
<name>A0A840YX72_9SPHN</name>
<keyword evidence="1" id="KW-0732">Signal</keyword>
<dbReference type="Pfam" id="PF13462">
    <property type="entry name" value="Thioredoxin_4"/>
    <property type="match status" value="1"/>
</dbReference>
<feature type="signal peptide" evidence="1">
    <location>
        <begin position="1"/>
        <end position="22"/>
    </location>
</feature>
<dbReference type="Gene3D" id="1.10.40.110">
    <property type="match status" value="1"/>
</dbReference>
<feature type="domain" description="Thioredoxin-like fold" evidence="2">
    <location>
        <begin position="37"/>
        <end position="218"/>
    </location>
</feature>
<evidence type="ECO:0000256" key="1">
    <source>
        <dbReference type="SAM" id="SignalP"/>
    </source>
</evidence>
<dbReference type="AlphaFoldDB" id="A0A840YX72"/>
<gene>
    <name evidence="3" type="ORF">FHR23_001057</name>
</gene>
<feature type="chain" id="PRO_5033011997" evidence="1">
    <location>
        <begin position="23"/>
        <end position="225"/>
    </location>
</feature>
<keyword evidence="4" id="KW-1185">Reference proteome</keyword>
<dbReference type="EMBL" id="JACIJI010000001">
    <property type="protein sequence ID" value="MBB5718150.1"/>
    <property type="molecule type" value="Genomic_DNA"/>
</dbReference>
<proteinExistence type="predicted"/>
<keyword evidence="3" id="KW-0413">Isomerase</keyword>
<dbReference type="InterPro" id="IPR036249">
    <property type="entry name" value="Thioredoxin-like_sf"/>
</dbReference>
<organism evidence="3 4">
    <name type="scientific">Stakelama sediminis</name>
    <dbReference type="NCBI Taxonomy" id="463200"/>
    <lineage>
        <taxon>Bacteria</taxon>
        <taxon>Pseudomonadati</taxon>
        <taxon>Pseudomonadota</taxon>
        <taxon>Alphaproteobacteria</taxon>
        <taxon>Sphingomonadales</taxon>
        <taxon>Sphingomonadaceae</taxon>
        <taxon>Stakelama</taxon>
    </lineage>
</organism>